<dbReference type="RefSeq" id="WP_344505191.1">
    <property type="nucleotide sequence ID" value="NZ_BAAAQD010000011.1"/>
</dbReference>
<comment type="caution">
    <text evidence="9">The sequence shown here is derived from an EMBL/GenBank/DDBJ whole genome shotgun (WGS) entry which is preliminary data.</text>
</comment>
<evidence type="ECO:0000313" key="9">
    <source>
        <dbReference type="EMBL" id="GAA1531514.1"/>
    </source>
</evidence>
<feature type="region of interest" description="Disordered" evidence="7">
    <location>
        <begin position="260"/>
        <end position="317"/>
    </location>
</feature>
<dbReference type="Pfam" id="PF00069">
    <property type="entry name" value="Pkinase"/>
    <property type="match status" value="1"/>
</dbReference>
<dbReference type="InterPro" id="IPR000719">
    <property type="entry name" value="Prot_kinase_dom"/>
</dbReference>
<dbReference type="Gene3D" id="1.10.510.10">
    <property type="entry name" value="Transferase(Phosphotransferase) domain 1"/>
    <property type="match status" value="1"/>
</dbReference>
<evidence type="ECO:0000313" key="10">
    <source>
        <dbReference type="Proteomes" id="UP001501470"/>
    </source>
</evidence>
<keyword evidence="10" id="KW-1185">Reference proteome</keyword>
<organism evidence="9 10">
    <name type="scientific">Dactylosporangium maewongense</name>
    <dbReference type="NCBI Taxonomy" id="634393"/>
    <lineage>
        <taxon>Bacteria</taxon>
        <taxon>Bacillati</taxon>
        <taxon>Actinomycetota</taxon>
        <taxon>Actinomycetes</taxon>
        <taxon>Micromonosporales</taxon>
        <taxon>Micromonosporaceae</taxon>
        <taxon>Dactylosporangium</taxon>
    </lineage>
</organism>
<feature type="compositionally biased region" description="Low complexity" evidence="7">
    <location>
        <begin position="260"/>
        <end position="281"/>
    </location>
</feature>
<keyword evidence="3" id="KW-0808">Transferase</keyword>
<gene>
    <name evidence="9" type="ORF">GCM10009827_056560</name>
</gene>
<sequence length="424" mass="42859">MLEALAGHPNIIRLRAAAAPGAATMWLASDLCEESLAARLRRGDVPVEEAFAIADDLLAGLGAIHGSGHLHRDIKPENVLLDGGRAKLCDLGVTAAVAAHTEHNLAGTGPYLAPELAAGQPTVRSDIYAAALVIDTLFAPHDLERVNALLTRASSARPVDRPVDVAAFRAALAGSRQPVPPAAPQRPAQDEGPRTAVPAAAGRRPAPARRRRTATLATAGVAVLAACAAAWWLNSPTRDAAPDSAATNPASGVVVASSAATASPAPSPSPSATASPTPSVGVSPLPTLISASTIQGTITVPSPPRPGPATGKPVSSNDGDGCYATAVDGGFNVAANEVVAGGPNFTSAACRDIHIRLTSAPARTYARSCTETPDGATVTGCSAWMALPGGGAWVTLSTAVPADSRWQLQMQAESAGELAFQYTG</sequence>
<name>A0ABN2B3X4_9ACTN</name>
<evidence type="ECO:0000256" key="6">
    <source>
        <dbReference type="ARBA" id="ARBA00022840"/>
    </source>
</evidence>
<dbReference type="EMBL" id="BAAAQD010000011">
    <property type="protein sequence ID" value="GAA1531514.1"/>
    <property type="molecule type" value="Genomic_DNA"/>
</dbReference>
<reference evidence="9 10" key="1">
    <citation type="journal article" date="2019" name="Int. J. Syst. Evol. Microbiol.">
        <title>The Global Catalogue of Microorganisms (GCM) 10K type strain sequencing project: providing services to taxonomists for standard genome sequencing and annotation.</title>
        <authorList>
            <consortium name="The Broad Institute Genomics Platform"/>
            <consortium name="The Broad Institute Genome Sequencing Center for Infectious Disease"/>
            <person name="Wu L."/>
            <person name="Ma J."/>
        </authorList>
    </citation>
    <scope>NUCLEOTIDE SEQUENCE [LARGE SCALE GENOMIC DNA]</scope>
    <source>
        <strain evidence="9 10">JCM 15933</strain>
    </source>
</reference>
<evidence type="ECO:0000259" key="8">
    <source>
        <dbReference type="PROSITE" id="PS50011"/>
    </source>
</evidence>
<feature type="compositionally biased region" description="Low complexity" evidence="7">
    <location>
        <begin position="194"/>
        <end position="205"/>
    </location>
</feature>
<evidence type="ECO:0000256" key="3">
    <source>
        <dbReference type="ARBA" id="ARBA00022679"/>
    </source>
</evidence>
<protein>
    <recommendedName>
        <fullName evidence="1">non-specific serine/threonine protein kinase</fullName>
        <ecNumber evidence="1">2.7.11.1</ecNumber>
    </recommendedName>
</protein>
<evidence type="ECO:0000256" key="5">
    <source>
        <dbReference type="ARBA" id="ARBA00022777"/>
    </source>
</evidence>
<evidence type="ECO:0000256" key="4">
    <source>
        <dbReference type="ARBA" id="ARBA00022741"/>
    </source>
</evidence>
<keyword evidence="6" id="KW-0067">ATP-binding</keyword>
<evidence type="ECO:0000256" key="2">
    <source>
        <dbReference type="ARBA" id="ARBA00022527"/>
    </source>
</evidence>
<feature type="domain" description="Protein kinase" evidence="8">
    <location>
        <begin position="1"/>
        <end position="251"/>
    </location>
</feature>
<dbReference type="PANTHER" id="PTHR43289">
    <property type="entry name" value="MITOGEN-ACTIVATED PROTEIN KINASE KINASE KINASE 20-RELATED"/>
    <property type="match status" value="1"/>
</dbReference>
<keyword evidence="2" id="KW-0723">Serine/threonine-protein kinase</keyword>
<evidence type="ECO:0000256" key="7">
    <source>
        <dbReference type="SAM" id="MobiDB-lite"/>
    </source>
</evidence>
<dbReference type="PROSITE" id="PS50011">
    <property type="entry name" value="PROTEIN_KINASE_DOM"/>
    <property type="match status" value="1"/>
</dbReference>
<evidence type="ECO:0000256" key="1">
    <source>
        <dbReference type="ARBA" id="ARBA00012513"/>
    </source>
</evidence>
<keyword evidence="5" id="KW-0418">Kinase</keyword>
<proteinExistence type="predicted"/>
<dbReference type="Proteomes" id="UP001501470">
    <property type="component" value="Unassembled WGS sequence"/>
</dbReference>
<dbReference type="InterPro" id="IPR011009">
    <property type="entry name" value="Kinase-like_dom_sf"/>
</dbReference>
<feature type="compositionally biased region" description="Polar residues" evidence="7">
    <location>
        <begin position="289"/>
        <end position="300"/>
    </location>
</feature>
<dbReference type="SMART" id="SM00220">
    <property type="entry name" value="S_TKc"/>
    <property type="match status" value="1"/>
</dbReference>
<dbReference type="EC" id="2.7.11.1" evidence="1"/>
<keyword evidence="4" id="KW-0547">Nucleotide-binding</keyword>
<accession>A0ABN2B3X4</accession>
<feature type="region of interest" description="Disordered" evidence="7">
    <location>
        <begin position="175"/>
        <end position="213"/>
    </location>
</feature>
<dbReference type="SUPFAM" id="SSF56112">
    <property type="entry name" value="Protein kinase-like (PK-like)"/>
    <property type="match status" value="1"/>
</dbReference>
<dbReference type="PANTHER" id="PTHR43289:SF6">
    <property type="entry name" value="SERINE_THREONINE-PROTEIN KINASE NEKL-3"/>
    <property type="match status" value="1"/>
</dbReference>